<evidence type="ECO:0000313" key="6">
    <source>
        <dbReference type="EMBL" id="GMI80819.1"/>
    </source>
</evidence>
<evidence type="ECO:0000256" key="4">
    <source>
        <dbReference type="SAM" id="SignalP"/>
    </source>
</evidence>
<reference evidence="6" key="1">
    <citation type="submission" date="2023-05" db="EMBL/GenBank/DDBJ databases">
        <title>Genome and transcriptome analyses reveal genes involved in the formation of fine ridges on petal epidermal cells in Hibiscus trionum.</title>
        <authorList>
            <person name="Koshimizu S."/>
            <person name="Masuda S."/>
            <person name="Ishii T."/>
            <person name="Shirasu K."/>
            <person name="Hoshino A."/>
            <person name="Arita M."/>
        </authorList>
    </citation>
    <scope>NUCLEOTIDE SEQUENCE</scope>
    <source>
        <strain evidence="6">Hamamatsu line</strain>
    </source>
</reference>
<evidence type="ECO:0000256" key="1">
    <source>
        <dbReference type="ARBA" id="ARBA00007606"/>
    </source>
</evidence>
<keyword evidence="3" id="KW-1133">Transmembrane helix</keyword>
<feature type="chain" id="PRO_5040999580" description="Legume lectin domain-containing protein" evidence="4">
    <location>
        <begin position="28"/>
        <end position="354"/>
    </location>
</feature>
<evidence type="ECO:0000313" key="7">
    <source>
        <dbReference type="Proteomes" id="UP001165190"/>
    </source>
</evidence>
<dbReference type="EMBL" id="BSYR01000017">
    <property type="protein sequence ID" value="GMI80819.1"/>
    <property type="molecule type" value="Genomic_DNA"/>
</dbReference>
<dbReference type="Pfam" id="PF00139">
    <property type="entry name" value="Lectin_legB"/>
    <property type="match status" value="1"/>
</dbReference>
<proteinExistence type="inferred from homology"/>
<dbReference type="PANTHER" id="PTHR32401">
    <property type="entry name" value="CONCANAVALIN A-LIKE LECTIN FAMILY PROTEIN"/>
    <property type="match status" value="1"/>
</dbReference>
<dbReference type="Gene3D" id="2.60.120.200">
    <property type="match status" value="1"/>
</dbReference>
<protein>
    <recommendedName>
        <fullName evidence="5">Legume lectin domain-containing protein</fullName>
    </recommendedName>
</protein>
<dbReference type="AlphaFoldDB" id="A0A9W7HMY8"/>
<keyword evidence="4" id="KW-0732">Signal</keyword>
<dbReference type="CDD" id="cd06899">
    <property type="entry name" value="lectin_legume_LecRK_Arcelin_ConA"/>
    <property type="match status" value="1"/>
</dbReference>
<accession>A0A9W7HMY8</accession>
<keyword evidence="3" id="KW-0472">Membrane</keyword>
<gene>
    <name evidence="6" type="ORF">HRI_001751200</name>
</gene>
<sequence length="354" mass="39235">MGTKMATFLIQIFIFLLFTAKPIPIFAHQAVENNPNFDPHVSLFGDARGENGSSSIRLTRHHAPSSGLMLLDKPFKFLEERNAGKPMSFSTEFSFSLSPGNADGLALVFVSNGFGSRFQGQGSFGLSGENLFLGIEFGTKKDEKVGDFNANHVRIDVGSLESVKVCNLSPLNLVLNSGETLKSWVDYDSSSKLLQVRLSKFDAKRPFNPILVYRIDLLEMWGDKNVYVGIVSSNNVESSHGNGNGSHVYSWRFRVRHVSSSMHSLPVDPRGVHGDNDGDEFRLAETGFSAFTFLAGLIFGTGCGALFAFVILFIWAILVSRHTEFPVKSQENPEEFRYEKVDVIVEKDNQFDAN</sequence>
<dbReference type="OrthoDB" id="2019747at2759"/>
<evidence type="ECO:0000256" key="3">
    <source>
        <dbReference type="SAM" id="Phobius"/>
    </source>
</evidence>
<evidence type="ECO:0000256" key="2">
    <source>
        <dbReference type="ARBA" id="ARBA00022734"/>
    </source>
</evidence>
<dbReference type="InterPro" id="IPR013320">
    <property type="entry name" value="ConA-like_dom_sf"/>
</dbReference>
<evidence type="ECO:0000259" key="5">
    <source>
        <dbReference type="Pfam" id="PF00139"/>
    </source>
</evidence>
<comment type="similarity">
    <text evidence="1">Belongs to the leguminous lectin family.</text>
</comment>
<dbReference type="GO" id="GO:0030246">
    <property type="term" value="F:carbohydrate binding"/>
    <property type="evidence" value="ECO:0007669"/>
    <property type="project" value="UniProtKB-KW"/>
</dbReference>
<keyword evidence="3" id="KW-0812">Transmembrane</keyword>
<feature type="domain" description="Legume lectin" evidence="5">
    <location>
        <begin position="36"/>
        <end position="263"/>
    </location>
</feature>
<dbReference type="InterPro" id="IPR001220">
    <property type="entry name" value="Legume_lectin_dom"/>
</dbReference>
<dbReference type="PANTHER" id="PTHR32401:SF15">
    <property type="entry name" value="L-TYPE LECTIN-DOMAIN CONTAINING RECEPTOR KINASE VIII.2-LIKE"/>
    <property type="match status" value="1"/>
</dbReference>
<dbReference type="InterPro" id="IPR050258">
    <property type="entry name" value="Leguminous_Lectin"/>
</dbReference>
<comment type="caution">
    <text evidence="6">The sequence shown here is derived from an EMBL/GenBank/DDBJ whole genome shotgun (WGS) entry which is preliminary data.</text>
</comment>
<name>A0A9W7HMY8_HIBTR</name>
<dbReference type="Proteomes" id="UP001165190">
    <property type="component" value="Unassembled WGS sequence"/>
</dbReference>
<feature type="signal peptide" evidence="4">
    <location>
        <begin position="1"/>
        <end position="27"/>
    </location>
</feature>
<keyword evidence="7" id="KW-1185">Reference proteome</keyword>
<dbReference type="SUPFAM" id="SSF49899">
    <property type="entry name" value="Concanavalin A-like lectins/glucanases"/>
    <property type="match status" value="1"/>
</dbReference>
<keyword evidence="2" id="KW-0430">Lectin</keyword>
<feature type="transmembrane region" description="Helical" evidence="3">
    <location>
        <begin position="291"/>
        <end position="318"/>
    </location>
</feature>
<organism evidence="6 7">
    <name type="scientific">Hibiscus trionum</name>
    <name type="common">Flower of an hour</name>
    <dbReference type="NCBI Taxonomy" id="183268"/>
    <lineage>
        <taxon>Eukaryota</taxon>
        <taxon>Viridiplantae</taxon>
        <taxon>Streptophyta</taxon>
        <taxon>Embryophyta</taxon>
        <taxon>Tracheophyta</taxon>
        <taxon>Spermatophyta</taxon>
        <taxon>Magnoliopsida</taxon>
        <taxon>eudicotyledons</taxon>
        <taxon>Gunneridae</taxon>
        <taxon>Pentapetalae</taxon>
        <taxon>rosids</taxon>
        <taxon>malvids</taxon>
        <taxon>Malvales</taxon>
        <taxon>Malvaceae</taxon>
        <taxon>Malvoideae</taxon>
        <taxon>Hibiscus</taxon>
    </lineage>
</organism>